<evidence type="ECO:0000256" key="1">
    <source>
        <dbReference type="SAM" id="MobiDB-lite"/>
    </source>
</evidence>
<dbReference type="EMBL" id="NCEQ01000010">
    <property type="protein sequence ID" value="OYX56004.1"/>
    <property type="molecule type" value="Genomic_DNA"/>
</dbReference>
<dbReference type="Proteomes" id="UP000216147">
    <property type="component" value="Unassembled WGS sequence"/>
</dbReference>
<protein>
    <submittedName>
        <fullName evidence="3">Uracil-DNA glycosylase</fullName>
    </submittedName>
</protein>
<dbReference type="InterPro" id="IPR005122">
    <property type="entry name" value="Uracil-DNA_glycosylase-like"/>
</dbReference>
<feature type="domain" description="Uracil-DNA glycosylase-like" evidence="2">
    <location>
        <begin position="47"/>
        <end position="176"/>
    </location>
</feature>
<evidence type="ECO:0000259" key="2">
    <source>
        <dbReference type="Pfam" id="PF03167"/>
    </source>
</evidence>
<reference evidence="3 4" key="1">
    <citation type="submission" date="2017-03" db="EMBL/GenBank/DDBJ databases">
        <title>Lifting the veil on microbial sulfur biogeochemistry in mining wastewaters.</title>
        <authorList>
            <person name="Kantor R.S."/>
            <person name="Colenbrander Nelson T."/>
            <person name="Marshall S."/>
            <person name="Bennett D."/>
            <person name="Apte S."/>
            <person name="Camacho D."/>
            <person name="Thomas B.C."/>
            <person name="Warren L.A."/>
            <person name="Banfield J.F."/>
        </authorList>
    </citation>
    <scope>NUCLEOTIDE SEQUENCE [LARGE SCALE GENOMIC DNA]</scope>
    <source>
        <strain evidence="3">32-68-21</strain>
    </source>
</reference>
<dbReference type="Pfam" id="PF03167">
    <property type="entry name" value="UDG"/>
    <property type="match status" value="1"/>
</dbReference>
<dbReference type="InterPro" id="IPR036895">
    <property type="entry name" value="Uracil-DNA_glycosylase-like_sf"/>
</dbReference>
<dbReference type="AlphaFoldDB" id="A0A258HHD6"/>
<feature type="region of interest" description="Disordered" evidence="1">
    <location>
        <begin position="58"/>
        <end position="78"/>
    </location>
</feature>
<name>A0A258HHD6_9CAUL</name>
<dbReference type="CDD" id="cd10035">
    <property type="entry name" value="UDG_like"/>
    <property type="match status" value="1"/>
</dbReference>
<organism evidence="3 4">
    <name type="scientific">Brevundimonas subvibrioides</name>
    <dbReference type="NCBI Taxonomy" id="74313"/>
    <lineage>
        <taxon>Bacteria</taxon>
        <taxon>Pseudomonadati</taxon>
        <taxon>Pseudomonadota</taxon>
        <taxon>Alphaproteobacteria</taxon>
        <taxon>Caulobacterales</taxon>
        <taxon>Caulobacteraceae</taxon>
        <taxon>Brevundimonas</taxon>
    </lineage>
</organism>
<evidence type="ECO:0000313" key="4">
    <source>
        <dbReference type="Proteomes" id="UP000216147"/>
    </source>
</evidence>
<dbReference type="Gene3D" id="3.40.470.10">
    <property type="entry name" value="Uracil-DNA glycosylase-like domain"/>
    <property type="match status" value="1"/>
</dbReference>
<gene>
    <name evidence="3" type="ORF">B7Y86_11185</name>
</gene>
<evidence type="ECO:0000313" key="3">
    <source>
        <dbReference type="EMBL" id="OYX56004.1"/>
    </source>
</evidence>
<sequence>MKSEQVRAERRAMLALPHIATLATFAADLRVRHGVEVPDFDPMDGGVHARMLFLKEKPGPMTSASRSGRAGSGFISRDNDDPTAESTFRFMEAAGIPRQDTLMWNVVPGWNGTRKITRQELAEGAAEVRNLMALLPDIEVVVLVGKKAAKAAPLLSRTGVAIFRSLHSSPLVRASRPADWARIPDVWAEAARALRPNEA</sequence>
<dbReference type="SUPFAM" id="SSF52141">
    <property type="entry name" value="Uracil-DNA glycosylase-like"/>
    <property type="match status" value="1"/>
</dbReference>
<feature type="compositionally biased region" description="Low complexity" evidence="1">
    <location>
        <begin position="63"/>
        <end position="73"/>
    </location>
</feature>
<comment type="caution">
    <text evidence="3">The sequence shown here is derived from an EMBL/GenBank/DDBJ whole genome shotgun (WGS) entry which is preliminary data.</text>
</comment>
<proteinExistence type="predicted"/>
<accession>A0A258HHD6</accession>